<accession>A0AAW2ICF3</accession>
<protein>
    <submittedName>
        <fullName evidence="1">Uncharacterized protein</fullName>
    </submittedName>
</protein>
<gene>
    <name evidence="1" type="ORF">PYX00_001352</name>
</gene>
<proteinExistence type="predicted"/>
<reference evidence="1" key="1">
    <citation type="journal article" date="2024" name="Gigascience">
        <title>Chromosome-level genome of the poultry shaft louse Menopon gallinae provides insight into the host-switching and adaptive evolution of parasitic lice.</title>
        <authorList>
            <person name="Xu Y."/>
            <person name="Ma L."/>
            <person name="Liu S."/>
            <person name="Liang Y."/>
            <person name="Liu Q."/>
            <person name="He Z."/>
            <person name="Tian L."/>
            <person name="Duan Y."/>
            <person name="Cai W."/>
            <person name="Li H."/>
            <person name="Song F."/>
        </authorList>
    </citation>
    <scope>NUCLEOTIDE SEQUENCE</scope>
    <source>
        <strain evidence="1">Cailab_2023a</strain>
    </source>
</reference>
<comment type="caution">
    <text evidence="1">The sequence shown here is derived from an EMBL/GenBank/DDBJ whole genome shotgun (WGS) entry which is preliminary data.</text>
</comment>
<evidence type="ECO:0000313" key="1">
    <source>
        <dbReference type="EMBL" id="KAL0279884.1"/>
    </source>
</evidence>
<name>A0AAW2ICF3_9NEOP</name>
<sequence length="55" mass="6452">MHNTKKNIITGLLFQTLFFPPSFDNQTNRRNPRIVANAPANLLKMPLIEYLYLYV</sequence>
<dbReference type="EMBL" id="JARGDH010000001">
    <property type="protein sequence ID" value="KAL0279884.1"/>
    <property type="molecule type" value="Genomic_DNA"/>
</dbReference>
<organism evidence="1">
    <name type="scientific">Menopon gallinae</name>
    <name type="common">poultry shaft louse</name>
    <dbReference type="NCBI Taxonomy" id="328185"/>
    <lineage>
        <taxon>Eukaryota</taxon>
        <taxon>Metazoa</taxon>
        <taxon>Ecdysozoa</taxon>
        <taxon>Arthropoda</taxon>
        <taxon>Hexapoda</taxon>
        <taxon>Insecta</taxon>
        <taxon>Pterygota</taxon>
        <taxon>Neoptera</taxon>
        <taxon>Paraneoptera</taxon>
        <taxon>Psocodea</taxon>
        <taxon>Troctomorpha</taxon>
        <taxon>Phthiraptera</taxon>
        <taxon>Amblycera</taxon>
        <taxon>Menoponidae</taxon>
        <taxon>Menopon</taxon>
    </lineage>
</organism>
<dbReference type="AlphaFoldDB" id="A0AAW2ICF3"/>